<name>A0A9P7AFN2_9AGAM</name>
<dbReference type="GeneID" id="64592270"/>
<gene>
    <name evidence="1" type="ORF">HD556DRAFT_1245107</name>
</gene>
<protein>
    <submittedName>
        <fullName evidence="1">Uncharacterized protein</fullName>
    </submittedName>
</protein>
<feature type="non-terminal residue" evidence="1">
    <location>
        <position position="1"/>
    </location>
</feature>
<accession>A0A9P7AFN2</accession>
<keyword evidence="2" id="KW-1185">Reference proteome</keyword>
<dbReference type="RefSeq" id="XP_041155681.1">
    <property type="nucleotide sequence ID" value="XM_041298506.1"/>
</dbReference>
<dbReference type="Proteomes" id="UP000719766">
    <property type="component" value="Unassembled WGS sequence"/>
</dbReference>
<reference evidence="1" key="1">
    <citation type="journal article" date="2020" name="New Phytol.">
        <title>Comparative genomics reveals dynamic genome evolution in host specialist ectomycorrhizal fungi.</title>
        <authorList>
            <person name="Lofgren L.A."/>
            <person name="Nguyen N.H."/>
            <person name="Vilgalys R."/>
            <person name="Ruytinx J."/>
            <person name="Liao H.L."/>
            <person name="Branco S."/>
            <person name="Kuo A."/>
            <person name="LaButti K."/>
            <person name="Lipzen A."/>
            <person name="Andreopoulos W."/>
            <person name="Pangilinan J."/>
            <person name="Riley R."/>
            <person name="Hundley H."/>
            <person name="Na H."/>
            <person name="Barry K."/>
            <person name="Grigoriev I.V."/>
            <person name="Stajich J.E."/>
            <person name="Kennedy P.G."/>
        </authorList>
    </citation>
    <scope>NUCLEOTIDE SEQUENCE</scope>
    <source>
        <strain evidence="1">S12</strain>
    </source>
</reference>
<comment type="caution">
    <text evidence="1">The sequence shown here is derived from an EMBL/GenBank/DDBJ whole genome shotgun (WGS) entry which is preliminary data.</text>
</comment>
<proteinExistence type="predicted"/>
<dbReference type="EMBL" id="JABBWE010000068">
    <property type="protein sequence ID" value="KAG1788453.1"/>
    <property type="molecule type" value="Genomic_DNA"/>
</dbReference>
<sequence>PPQAQAQLDNPDIEHGISLFLALKHVSKSAFNKSCAAALHCHPEDNIPSLHQVKKIISDLSGITSIIKDQCINSCVAFVSPYADLDSCPTCNKPRYDPIQLQRSRGHIKRACQIFHTFPIGPQLQALWRHPDSAELMHYRNQRTQQIFEEVARNGGVPDAYDDVITGRAYLEAVQQGHIKPEDMVLMMSLDGAQLYETKQSDVWIYIWIVINISPAHRYKKKHVIIHCGSEKLIRPGKGTKRRCKQYLNRCSK</sequence>
<dbReference type="AlphaFoldDB" id="A0A9P7AFN2"/>
<dbReference type="OrthoDB" id="3261594at2759"/>
<evidence type="ECO:0000313" key="1">
    <source>
        <dbReference type="EMBL" id="KAG1788453.1"/>
    </source>
</evidence>
<evidence type="ECO:0000313" key="2">
    <source>
        <dbReference type="Proteomes" id="UP000719766"/>
    </source>
</evidence>
<organism evidence="1 2">
    <name type="scientific">Suillus plorans</name>
    <dbReference type="NCBI Taxonomy" id="116603"/>
    <lineage>
        <taxon>Eukaryota</taxon>
        <taxon>Fungi</taxon>
        <taxon>Dikarya</taxon>
        <taxon>Basidiomycota</taxon>
        <taxon>Agaricomycotina</taxon>
        <taxon>Agaricomycetes</taxon>
        <taxon>Agaricomycetidae</taxon>
        <taxon>Boletales</taxon>
        <taxon>Suillineae</taxon>
        <taxon>Suillaceae</taxon>
        <taxon>Suillus</taxon>
    </lineage>
</organism>